<dbReference type="EMBL" id="RKMH01000009">
    <property type="protein sequence ID" value="RPA59545.1"/>
    <property type="molecule type" value="Genomic_DNA"/>
</dbReference>
<keyword evidence="3" id="KW-1185">Reference proteome</keyword>
<dbReference type="Proteomes" id="UP000267536">
    <property type="component" value="Unassembled WGS sequence"/>
</dbReference>
<dbReference type="PANTHER" id="PTHR42923">
    <property type="entry name" value="PROTOPORPHYRINOGEN OXIDASE"/>
    <property type="match status" value="1"/>
</dbReference>
<evidence type="ECO:0000313" key="3">
    <source>
        <dbReference type="Proteomes" id="UP000267536"/>
    </source>
</evidence>
<dbReference type="OrthoDB" id="20837at2"/>
<dbReference type="GO" id="GO:0016491">
    <property type="term" value="F:oxidoreductase activity"/>
    <property type="evidence" value="ECO:0007669"/>
    <property type="project" value="InterPro"/>
</dbReference>
<dbReference type="InterPro" id="IPR036188">
    <property type="entry name" value="FAD/NAD-bd_sf"/>
</dbReference>
<evidence type="ECO:0000259" key="1">
    <source>
        <dbReference type="Pfam" id="PF01593"/>
    </source>
</evidence>
<organism evidence="2 3">
    <name type="scientific">Gordonia oryzae</name>
    <dbReference type="NCBI Taxonomy" id="2487349"/>
    <lineage>
        <taxon>Bacteria</taxon>
        <taxon>Bacillati</taxon>
        <taxon>Actinomycetota</taxon>
        <taxon>Actinomycetes</taxon>
        <taxon>Mycobacteriales</taxon>
        <taxon>Gordoniaceae</taxon>
        <taxon>Gordonia</taxon>
    </lineage>
</organism>
<dbReference type="Pfam" id="PF01593">
    <property type="entry name" value="Amino_oxidase"/>
    <property type="match status" value="1"/>
</dbReference>
<feature type="domain" description="Amine oxidase" evidence="1">
    <location>
        <begin position="6"/>
        <end position="267"/>
    </location>
</feature>
<name>A0A3N4GBG1_9ACTN</name>
<sequence length="438" mass="47302">MVGSGVAGLVAAYRLSADADVTLYEADTRLGGHAHTHSITPPGVGGTIAVDSGFIVHNDRTYPTLLRLFGELAVPTQETDMSMSVHSERTGLEYAGALGLSGLIPTARTLTRGRYLWMLGEVVRFHRAARKVLDTPDSDEPITEFVARENLSDYFVDNFLLPLIAAVWSCDARTAQAYPARYLFTFLSHHGMLSVFGSPTWRTVVGGSVTYVDAVADHLRAHRGRIRLGAPVRSVDDLGTAVVVTADGHPAERFDAVVLATHPHQALTALGHPTAAQQRVLGAISYCAKPAVLHTDISLLPRARRAWASWNYQIRADHAPTDALDGSGVAVTYDLTRLMRLPSADPRMLVTLGRTDLVDESTILAEMTYEHPIYTTESVAAQALLPDIESDRIVFAGAYHGWGFHEDGAASGERAARRVAGSLHRLSSDPIALQGDPT</sequence>
<comment type="caution">
    <text evidence="2">The sequence shown here is derived from an EMBL/GenBank/DDBJ whole genome shotgun (WGS) entry which is preliminary data.</text>
</comment>
<dbReference type="AlphaFoldDB" id="A0A3N4GBG1"/>
<reference evidence="2 3" key="1">
    <citation type="submission" date="2018-11" db="EMBL/GenBank/DDBJ databases">
        <title>Draft genome sequence of Gordonia sp. RS15-1S isolated from rice stems.</title>
        <authorList>
            <person name="Muangham S."/>
        </authorList>
    </citation>
    <scope>NUCLEOTIDE SEQUENCE [LARGE SCALE GENOMIC DNA]</scope>
    <source>
        <strain evidence="2 3">RS15-1S</strain>
    </source>
</reference>
<dbReference type="InterPro" id="IPR002937">
    <property type="entry name" value="Amino_oxidase"/>
</dbReference>
<evidence type="ECO:0000313" key="2">
    <source>
        <dbReference type="EMBL" id="RPA59545.1"/>
    </source>
</evidence>
<protein>
    <submittedName>
        <fullName evidence="2">FAD-dependent oxidoreductase</fullName>
    </submittedName>
</protein>
<dbReference type="Gene3D" id="3.50.50.60">
    <property type="entry name" value="FAD/NAD(P)-binding domain"/>
    <property type="match status" value="1"/>
</dbReference>
<dbReference type="PANTHER" id="PTHR42923:SF17">
    <property type="entry name" value="AMINE OXIDASE DOMAIN-CONTAINING PROTEIN"/>
    <property type="match status" value="1"/>
</dbReference>
<dbReference type="SUPFAM" id="SSF51905">
    <property type="entry name" value="FAD/NAD(P)-binding domain"/>
    <property type="match status" value="1"/>
</dbReference>
<gene>
    <name evidence="2" type="ORF">EF294_13170</name>
</gene>
<dbReference type="InterPro" id="IPR050464">
    <property type="entry name" value="Zeta_carotene_desat/Oxidored"/>
</dbReference>
<accession>A0A3N4GBG1</accession>
<proteinExistence type="predicted"/>